<evidence type="ECO:0000256" key="2">
    <source>
        <dbReference type="RuleBase" id="RU003719"/>
    </source>
</evidence>
<dbReference type="SUPFAM" id="SSF52283">
    <property type="entry name" value="Formate/glycerate dehydrogenase catalytic domain-like"/>
    <property type="match status" value="1"/>
</dbReference>
<dbReference type="EMBL" id="BAABAK010000010">
    <property type="protein sequence ID" value="GAA3968205.1"/>
    <property type="molecule type" value="Genomic_DNA"/>
</dbReference>
<evidence type="ECO:0000259" key="3">
    <source>
        <dbReference type="Pfam" id="PF00389"/>
    </source>
</evidence>
<keyword evidence="1 2" id="KW-0560">Oxidoreductase</keyword>
<protein>
    <submittedName>
        <fullName evidence="5">D-glycerate dehydrogenase</fullName>
    </submittedName>
</protein>
<dbReference type="CDD" id="cd05301">
    <property type="entry name" value="GDH"/>
    <property type="match status" value="1"/>
</dbReference>
<dbReference type="Proteomes" id="UP001501081">
    <property type="component" value="Unassembled WGS sequence"/>
</dbReference>
<dbReference type="Pfam" id="PF00389">
    <property type="entry name" value="2-Hacid_dh"/>
    <property type="match status" value="1"/>
</dbReference>
<dbReference type="PANTHER" id="PTHR10996:SF283">
    <property type="entry name" value="GLYOXYLATE_HYDROXYPYRUVATE REDUCTASE B"/>
    <property type="match status" value="1"/>
</dbReference>
<dbReference type="InterPro" id="IPR050223">
    <property type="entry name" value="D-isomer_2-hydroxyacid_DH"/>
</dbReference>
<dbReference type="InterPro" id="IPR036291">
    <property type="entry name" value="NAD(P)-bd_dom_sf"/>
</dbReference>
<comment type="similarity">
    <text evidence="2">Belongs to the D-isomer specific 2-hydroxyacid dehydrogenase family.</text>
</comment>
<reference evidence="6" key="1">
    <citation type="journal article" date="2019" name="Int. J. Syst. Evol. Microbiol.">
        <title>The Global Catalogue of Microorganisms (GCM) 10K type strain sequencing project: providing services to taxonomists for standard genome sequencing and annotation.</title>
        <authorList>
            <consortium name="The Broad Institute Genomics Platform"/>
            <consortium name="The Broad Institute Genome Sequencing Center for Infectious Disease"/>
            <person name="Wu L."/>
            <person name="Ma J."/>
        </authorList>
    </citation>
    <scope>NUCLEOTIDE SEQUENCE [LARGE SCALE GENOMIC DNA]</scope>
    <source>
        <strain evidence="6">JCM 17338</strain>
    </source>
</reference>
<dbReference type="PANTHER" id="PTHR10996">
    <property type="entry name" value="2-HYDROXYACID DEHYDROGENASE-RELATED"/>
    <property type="match status" value="1"/>
</dbReference>
<dbReference type="PROSITE" id="PS00065">
    <property type="entry name" value="D_2_HYDROXYACID_DH_1"/>
    <property type="match status" value="1"/>
</dbReference>
<evidence type="ECO:0000313" key="5">
    <source>
        <dbReference type="EMBL" id="GAA3968205.1"/>
    </source>
</evidence>
<dbReference type="InterPro" id="IPR006139">
    <property type="entry name" value="D-isomer_2_OHA_DH_cat_dom"/>
</dbReference>
<dbReference type="InterPro" id="IPR006140">
    <property type="entry name" value="D-isomer_DH_NAD-bd"/>
</dbReference>
<organism evidence="5 6">
    <name type="scientific">Pedobacter ginsengiterrae</name>
    <dbReference type="NCBI Taxonomy" id="871696"/>
    <lineage>
        <taxon>Bacteria</taxon>
        <taxon>Pseudomonadati</taxon>
        <taxon>Bacteroidota</taxon>
        <taxon>Sphingobacteriia</taxon>
        <taxon>Sphingobacteriales</taxon>
        <taxon>Sphingobacteriaceae</taxon>
        <taxon>Pedobacter</taxon>
    </lineage>
</organism>
<dbReference type="Gene3D" id="3.40.50.720">
    <property type="entry name" value="NAD(P)-binding Rossmann-like Domain"/>
    <property type="match status" value="2"/>
</dbReference>
<accession>A0ABP7PMX5</accession>
<dbReference type="Pfam" id="PF02826">
    <property type="entry name" value="2-Hacid_dh_C"/>
    <property type="match status" value="1"/>
</dbReference>
<dbReference type="InterPro" id="IPR029752">
    <property type="entry name" value="D-isomer_DH_CS1"/>
</dbReference>
<evidence type="ECO:0000313" key="6">
    <source>
        <dbReference type="Proteomes" id="UP001501081"/>
    </source>
</evidence>
<comment type="caution">
    <text evidence="5">The sequence shown here is derived from an EMBL/GenBank/DDBJ whole genome shotgun (WGS) entry which is preliminary data.</text>
</comment>
<name>A0ABP7PMX5_9SPHI</name>
<evidence type="ECO:0000259" key="4">
    <source>
        <dbReference type="Pfam" id="PF02826"/>
    </source>
</evidence>
<proteinExistence type="inferred from homology"/>
<dbReference type="RefSeq" id="WP_344766859.1">
    <property type="nucleotide sequence ID" value="NZ_BAABAK010000010.1"/>
</dbReference>
<keyword evidence="6" id="KW-1185">Reference proteome</keyword>
<gene>
    <name evidence="5" type="ORF">GCM10022246_21210</name>
</gene>
<sequence>MKVFISGNIAESGLKLLEENNISITKWTEPRQITADELIATCQDFDALVSVGPNKIDAAFLNACSHLKVIGLHSVGFDNVDVAEAKKLNIPIGNTPGVLSGATADTAFLLMLAVSRKAFYLHKKIIKGDWQNYEPTPELGIELNGKTLGVFGMGKIGLEMAKKCIGAYQMQVIYHNRNRNTEAEKEIGARYVSYGELLAQSDVLSVHTALTPETKDKFDLQSFKQMKSNAIFINTARGGIHNEVDLIKALEEKIIWGAGLDVTNPEPMQADNPLLSMESVAVLPHIGSATEETRSAMANLVAKNVIAGLKGEALPHQV</sequence>
<feature type="domain" description="D-isomer specific 2-hydroxyacid dehydrogenase NAD-binding" evidence="4">
    <location>
        <begin position="109"/>
        <end position="287"/>
    </location>
</feature>
<feature type="domain" description="D-isomer specific 2-hydroxyacid dehydrogenase catalytic" evidence="3">
    <location>
        <begin position="3"/>
        <end position="318"/>
    </location>
</feature>
<evidence type="ECO:0000256" key="1">
    <source>
        <dbReference type="ARBA" id="ARBA00023002"/>
    </source>
</evidence>
<dbReference type="SUPFAM" id="SSF51735">
    <property type="entry name" value="NAD(P)-binding Rossmann-fold domains"/>
    <property type="match status" value="1"/>
</dbReference>